<feature type="compositionally biased region" description="Low complexity" evidence="2">
    <location>
        <begin position="607"/>
        <end position="624"/>
    </location>
</feature>
<dbReference type="GO" id="GO:0004252">
    <property type="term" value="F:serine-type endopeptidase activity"/>
    <property type="evidence" value="ECO:0007669"/>
    <property type="project" value="InterPro"/>
</dbReference>
<feature type="region of interest" description="Disordered" evidence="2">
    <location>
        <begin position="936"/>
        <end position="1088"/>
    </location>
</feature>
<evidence type="ECO:0000259" key="3">
    <source>
        <dbReference type="PROSITE" id="PS50240"/>
    </source>
</evidence>
<feature type="compositionally biased region" description="Pro residues" evidence="2">
    <location>
        <begin position="699"/>
        <end position="716"/>
    </location>
</feature>
<feature type="compositionally biased region" description="Low complexity" evidence="2">
    <location>
        <begin position="936"/>
        <end position="1013"/>
    </location>
</feature>
<dbReference type="EMBL" id="KL367574">
    <property type="protein sequence ID" value="KFD63404.1"/>
    <property type="molecule type" value="Genomic_DNA"/>
</dbReference>
<dbReference type="InterPro" id="IPR001254">
    <property type="entry name" value="Trypsin_dom"/>
</dbReference>
<proteinExistence type="predicted"/>
<feature type="compositionally biased region" description="Low complexity" evidence="2">
    <location>
        <begin position="531"/>
        <end position="541"/>
    </location>
</feature>
<feature type="domain" description="Peptidase S1" evidence="3">
    <location>
        <begin position="1"/>
        <end position="226"/>
    </location>
</feature>
<feature type="region of interest" description="Disordered" evidence="2">
    <location>
        <begin position="525"/>
        <end position="554"/>
    </location>
</feature>
<gene>
    <name evidence="4" type="ORF">M514_08330</name>
</gene>
<feature type="region of interest" description="Disordered" evidence="2">
    <location>
        <begin position="598"/>
        <end position="644"/>
    </location>
</feature>
<evidence type="ECO:0000256" key="1">
    <source>
        <dbReference type="ARBA" id="ARBA00023157"/>
    </source>
</evidence>
<dbReference type="SUPFAM" id="SSF50494">
    <property type="entry name" value="Trypsin-like serine proteases"/>
    <property type="match status" value="3"/>
</dbReference>
<evidence type="ECO:0000313" key="4">
    <source>
        <dbReference type="EMBL" id="KFD63404.1"/>
    </source>
</evidence>
<dbReference type="Pfam" id="PF00089">
    <property type="entry name" value="Trypsin"/>
    <property type="match status" value="3"/>
</dbReference>
<evidence type="ECO:0000256" key="2">
    <source>
        <dbReference type="SAM" id="MobiDB-lite"/>
    </source>
</evidence>
<feature type="compositionally biased region" description="Low complexity" evidence="2">
    <location>
        <begin position="1023"/>
        <end position="1088"/>
    </location>
</feature>
<dbReference type="PROSITE" id="PS50240">
    <property type="entry name" value="TRYPSIN_DOM"/>
    <property type="match status" value="3"/>
</dbReference>
<feature type="domain" description="Peptidase S1" evidence="3">
    <location>
        <begin position="281"/>
        <end position="525"/>
    </location>
</feature>
<name>A0A085N1Q8_9BILA</name>
<dbReference type="Gene3D" id="2.40.10.10">
    <property type="entry name" value="Trypsin-like serine proteases"/>
    <property type="match status" value="3"/>
</dbReference>
<organism evidence="4">
    <name type="scientific">Trichuris suis</name>
    <name type="common">pig whipworm</name>
    <dbReference type="NCBI Taxonomy" id="68888"/>
    <lineage>
        <taxon>Eukaryota</taxon>
        <taxon>Metazoa</taxon>
        <taxon>Ecdysozoa</taxon>
        <taxon>Nematoda</taxon>
        <taxon>Enoplea</taxon>
        <taxon>Dorylaimia</taxon>
        <taxon>Trichinellida</taxon>
        <taxon>Trichuridae</taxon>
        <taxon>Trichuris</taxon>
    </lineage>
</organism>
<dbReference type="PANTHER" id="PTHR24250:SF27">
    <property type="entry name" value="ELASTASE 2 LIKE"/>
    <property type="match status" value="1"/>
</dbReference>
<dbReference type="SMART" id="SM00020">
    <property type="entry name" value="Tryp_SPc"/>
    <property type="match status" value="1"/>
</dbReference>
<dbReference type="Proteomes" id="UP000030758">
    <property type="component" value="Unassembled WGS sequence"/>
</dbReference>
<dbReference type="PANTHER" id="PTHR24250">
    <property type="entry name" value="CHYMOTRYPSIN-RELATED"/>
    <property type="match status" value="1"/>
</dbReference>
<dbReference type="InterPro" id="IPR009003">
    <property type="entry name" value="Peptidase_S1_PA"/>
</dbReference>
<reference evidence="4" key="1">
    <citation type="journal article" date="2014" name="Nat. Genet.">
        <title>Genome and transcriptome of the porcine whipworm Trichuris suis.</title>
        <authorList>
            <person name="Jex A.R."/>
            <person name="Nejsum P."/>
            <person name="Schwarz E.M."/>
            <person name="Hu L."/>
            <person name="Young N.D."/>
            <person name="Hall R.S."/>
            <person name="Korhonen P.K."/>
            <person name="Liao S."/>
            <person name="Thamsborg S."/>
            <person name="Xia J."/>
            <person name="Xu P."/>
            <person name="Wang S."/>
            <person name="Scheerlinck J.P."/>
            <person name="Hofmann A."/>
            <person name="Sternberg P.W."/>
            <person name="Wang J."/>
            <person name="Gasser R.B."/>
        </authorList>
    </citation>
    <scope>NUCLEOTIDE SEQUENCE [LARGE SCALE GENOMIC DNA]</scope>
    <source>
        <strain evidence="4">DCEP-RM93F</strain>
    </source>
</reference>
<dbReference type="GO" id="GO:0006508">
    <property type="term" value="P:proteolysis"/>
    <property type="evidence" value="ECO:0007669"/>
    <property type="project" value="InterPro"/>
</dbReference>
<protein>
    <recommendedName>
        <fullName evidence="3">Peptidase S1 domain-containing protein</fullName>
    </recommendedName>
</protein>
<sequence>MPFSTGIQFPSRQFQCLGSIISEEGAPGSKKNGSSLVLTAGNCFRYNFLKRWGSTSSFRVFAGVDRFRLFGAGAEKAYVKRIKIIPFIAANDNIWHGIALVTLKSPLMFSKLISPVCVAKQLIPPKSSRCFVSTYVKNRLDEEVVDLVPGALCDFGEFPELKRVGGICSIHQKADSERSFGGPLVCLVDGRAYQFGIYLSQLTVKKSFSFYKKALHYYGHIEKLFLNDPAISSSIIQLESDSSSSRTESSSKLTTATPVVEKAPPVFCGDTSVFKRTLESYVEGKNAEDMFPWNVIISTRTRGIVKCVGSVIHSDELERNVNSSDLVLTAADCFNQKSYSTWSLQSNMLVYASSNKYSWYKRKGIKVEIANGYSYGILSEKGKREDGITILKLSRPLSIKDKIVPVCLAPRKELPPLDSLCYVTHYDKDENRIDETLVTLTRKRECSMDSVRKSSQSVGLCTLEETPKRYVQLGAPMVCIVNGRAYQYGVYLSQLQVKTNAMFTKMLGFYSKISVVHDILSGKTITPPPDSSATSPASKSSEAGMLPTKPPIIFTPAVSTSKSSSFSSEEGLAQTKRNISIVPPSHSISNWQEHGHTIKPPVKLHSRSSSSSLSVSTSKSSSSEQSKEDIEEEPALPKQPAIEQPVLKKNETTIVVKFPQLKYPKFVPKRESNEEPIIVSSVSSESKESEVPVIFPSVRPTPPHGDVPLAPLPSTPAPVKLESVSKSSSHSRSSSRSSMSGEVIKPAESDEISIPSHPLPSRPCELDTNNPNGVLICPGIRDEGKGITHTVPLPTPVPAAEYPSSSLESSERRIYPSIPEYDMTEQTIADHEHILVSDIAVHESAVAGATSTLCTINDESFSSSQPSAITGGISSGSNIYDSTGAAAVVSNSGSGIHGSTGASLSGVSTSIGIIHGSASISSGAGLSVSRVHGSAGVSSSGIQTSIGTTSGSKGTSTGVSISGIGMHGSRGASSSSSGIHTSIGSAHGSTGTSSGVSTSIGRIQGSSSASSSARWTQAGNIHGSTGTTSGTGMSSGSVQGSVSASLSGKYTSTSSTHGSTGTSSGVSTSIGSSHTSNGVSSTGSSSSNCITNAHGSSSMKHLPGANAVHIFDVSQSSAEDVCTGSLHVKAGEMYSDIVVTSARCVWSRVSRKYKVYAGSLLPRHMTMAQFNRTLISVERIFTLPFYSEYSSLKAMGIAVLKLKHKVKVIAGVQSFPLPYPETAPTPRMECFVSGICQHGMPVRVKYQLLNAGDCWSRLGRQFLPNVQYCGIGRKDILKFPVGAPLVCDFSGTWVQFGIYDHAPRFGKLDHFGTKEDEKLNEITVFMKLEGDSVSEMLRTNKLK</sequence>
<accession>A0A085N1Q8</accession>
<keyword evidence="1" id="KW-1015">Disulfide bond</keyword>
<dbReference type="InterPro" id="IPR043504">
    <property type="entry name" value="Peptidase_S1_PA_chymotrypsin"/>
</dbReference>
<feature type="domain" description="Peptidase S1" evidence="3">
    <location>
        <begin position="1090"/>
        <end position="1334"/>
    </location>
</feature>
<feature type="region of interest" description="Disordered" evidence="2">
    <location>
        <begin position="699"/>
        <end position="762"/>
    </location>
</feature>
<feature type="compositionally biased region" description="Low complexity" evidence="2">
    <location>
        <begin position="724"/>
        <end position="740"/>
    </location>
</feature>